<dbReference type="RefSeq" id="WP_344267001.1">
    <property type="nucleotide sequence ID" value="NZ_BAAAHV010000005.1"/>
</dbReference>
<keyword evidence="2" id="KW-0547">Nucleotide-binding</keyword>
<keyword evidence="3" id="KW-1185">Reference proteome</keyword>
<feature type="region of interest" description="Disordered" evidence="1">
    <location>
        <begin position="1"/>
        <end position="51"/>
    </location>
</feature>
<feature type="compositionally biased region" description="Basic and acidic residues" evidence="1">
    <location>
        <begin position="1"/>
        <end position="10"/>
    </location>
</feature>
<proteinExistence type="predicted"/>
<evidence type="ECO:0000313" key="2">
    <source>
        <dbReference type="EMBL" id="MFD2486756.1"/>
    </source>
</evidence>
<dbReference type="EMBL" id="JBHUKQ010000024">
    <property type="protein sequence ID" value="MFD2486756.1"/>
    <property type="molecule type" value="Genomic_DNA"/>
</dbReference>
<protein>
    <submittedName>
        <fullName evidence="2">ATP-binding protein</fullName>
    </submittedName>
</protein>
<dbReference type="Gene3D" id="3.40.50.300">
    <property type="entry name" value="P-loop containing nucleotide triphosphate hydrolases"/>
    <property type="match status" value="2"/>
</dbReference>
<dbReference type="InterPro" id="IPR027417">
    <property type="entry name" value="P-loop_NTPase"/>
</dbReference>
<gene>
    <name evidence="2" type="ORF">ACFSUT_41245</name>
</gene>
<reference evidence="3" key="1">
    <citation type="journal article" date="2019" name="Int. J. Syst. Evol. Microbiol.">
        <title>The Global Catalogue of Microorganisms (GCM) 10K type strain sequencing project: providing services to taxonomists for standard genome sequencing and annotation.</title>
        <authorList>
            <consortium name="The Broad Institute Genomics Platform"/>
            <consortium name="The Broad Institute Genome Sequencing Center for Infectious Disease"/>
            <person name="Wu L."/>
            <person name="Ma J."/>
        </authorList>
    </citation>
    <scope>NUCLEOTIDE SEQUENCE [LARGE SCALE GENOMIC DNA]</scope>
    <source>
        <strain evidence="3">CGMCC 4.7638</strain>
    </source>
</reference>
<evidence type="ECO:0000313" key="3">
    <source>
        <dbReference type="Proteomes" id="UP001597542"/>
    </source>
</evidence>
<dbReference type="Proteomes" id="UP001597542">
    <property type="component" value="Unassembled WGS sequence"/>
</dbReference>
<name>A0ABW5IBH1_9PSEU</name>
<dbReference type="GO" id="GO:0005524">
    <property type="term" value="F:ATP binding"/>
    <property type="evidence" value="ECO:0007669"/>
    <property type="project" value="UniProtKB-KW"/>
</dbReference>
<sequence length="510" mass="55208">MPARPPERTAADLLTTFGAAPHQTPRQPPTSAKRGRVNRPTAPLRGHARPGHGWSPVLAPLPVYQASTREIGGLFPLLVASPMPAVGARIGYDVQSGGAFYCHPVEWVLRNGLATNPNIAMFGEPGRGKSSTVVAFALRMLNFGVRTLISGDVKGEYTPVVRALGATPIELGAGNHARVNALDLGPLTARWDTWTVRRQRDELSSVLGRWVQLLAALAESQRHPPSVSDEAALAAVLRRLVGASDGYTRLRPITIPDVHRELASPDPQLWRDLRYESRHDFLHQLRPMTDALANLISGALAGMFDAPTTVAIDWDAPVQSMDLSRLRSRGDTAVAVALTCLGAWSSLATGLRDDGDIRIVVRDECWRQLRLGPRAVAAIDAELRLSRLEKIIQILVLHKLSDLYSVGATGSQAVAIAKDLIALCSTRVLFGQSTRVADDLADALALTGPEHQRLTGPVNERRGRALWKTENHPAHLVQTVLSSFEKRLFDTNAQLRPTAGRGGGVGRSRG</sequence>
<comment type="caution">
    <text evidence="2">The sequence shown here is derived from an EMBL/GenBank/DDBJ whole genome shotgun (WGS) entry which is preliminary data.</text>
</comment>
<evidence type="ECO:0000256" key="1">
    <source>
        <dbReference type="SAM" id="MobiDB-lite"/>
    </source>
</evidence>
<keyword evidence="2" id="KW-0067">ATP-binding</keyword>
<organism evidence="2 3">
    <name type="scientific">Amycolatopsis albidoflavus</name>
    <dbReference type="NCBI Taxonomy" id="102226"/>
    <lineage>
        <taxon>Bacteria</taxon>
        <taxon>Bacillati</taxon>
        <taxon>Actinomycetota</taxon>
        <taxon>Actinomycetes</taxon>
        <taxon>Pseudonocardiales</taxon>
        <taxon>Pseudonocardiaceae</taxon>
        <taxon>Amycolatopsis</taxon>
    </lineage>
</organism>
<dbReference type="SUPFAM" id="SSF52540">
    <property type="entry name" value="P-loop containing nucleoside triphosphate hydrolases"/>
    <property type="match status" value="1"/>
</dbReference>
<accession>A0ABW5IBH1</accession>